<reference evidence="4" key="1">
    <citation type="journal article" date="2021" name="PeerJ">
        <title>Extensive microbial diversity within the chicken gut microbiome revealed by metagenomics and culture.</title>
        <authorList>
            <person name="Gilroy R."/>
            <person name="Ravi A."/>
            <person name="Getino M."/>
            <person name="Pursley I."/>
            <person name="Horton D.L."/>
            <person name="Alikhan N.F."/>
            <person name="Baker D."/>
            <person name="Gharbi K."/>
            <person name="Hall N."/>
            <person name="Watson M."/>
            <person name="Adriaenssens E.M."/>
            <person name="Foster-Nyarko E."/>
            <person name="Jarju S."/>
            <person name="Secka A."/>
            <person name="Antonio M."/>
            <person name="Oren A."/>
            <person name="Chaudhuri R.R."/>
            <person name="La Ragione R."/>
            <person name="Hildebrand F."/>
            <person name="Pallen M.J."/>
        </authorList>
    </citation>
    <scope>NUCLEOTIDE SEQUENCE</scope>
    <source>
        <strain evidence="4">ChiHjej12B11-24981</strain>
    </source>
</reference>
<dbReference type="Gene3D" id="2.70.50.70">
    <property type="match status" value="1"/>
</dbReference>
<dbReference type="InterPro" id="IPR049893">
    <property type="entry name" value="Bvu_2165-like_IHF-HU-DNA_bdg"/>
</dbReference>
<evidence type="ECO:0000313" key="5">
    <source>
        <dbReference type="Proteomes" id="UP000824023"/>
    </source>
</evidence>
<dbReference type="InterPro" id="IPR027824">
    <property type="entry name" value="DUF4469"/>
</dbReference>
<feature type="domain" description="Bvu-2165-like IHF-HU-like DNA-binding" evidence="3">
    <location>
        <begin position="14"/>
        <end position="126"/>
    </location>
</feature>
<proteinExistence type="predicted"/>
<dbReference type="Pfam" id="PF14734">
    <property type="entry name" value="DUF4469"/>
    <property type="match status" value="1"/>
</dbReference>
<protein>
    <submittedName>
        <fullName evidence="4">DUF4469 domain-containing protein</fullName>
    </submittedName>
</protein>
<dbReference type="AlphaFoldDB" id="A0A9D2A207"/>
<evidence type="ECO:0000313" key="4">
    <source>
        <dbReference type="EMBL" id="HIZ00657.1"/>
    </source>
</evidence>
<sequence>MSEEIKYTLNVQSVDNPLTDDPKDTHFVLVSNGTADFDRVISEMMSTNPGFEREIVEAVVKLEHRTIQRLTLNGMRVNNGLFSAVASPKGRGGSSWDPEVNTLNITIAQGYDWREAIRNTTVNVLGTKSDVMYVSGTLDAATRGTAGEATPGRPFTVEGNYLKVAGDDPAVGIYLVDEDGTETKITEDYWSVNEPKKLSFTIPADTAQGTYTLRIVSQYTRNSVFLKTPRVVETTIYIGTTPPTTGTGDGDDDDSGQGTFG</sequence>
<dbReference type="EMBL" id="DXCK01000002">
    <property type="protein sequence ID" value="HIZ00657.1"/>
    <property type="molecule type" value="Genomic_DNA"/>
</dbReference>
<feature type="domain" description="DUF4469" evidence="2">
    <location>
        <begin position="135"/>
        <end position="230"/>
    </location>
</feature>
<accession>A0A9D2A207</accession>
<dbReference type="Pfam" id="PF14848">
    <property type="entry name" value="HU-DNA_bdg"/>
    <property type="match status" value="1"/>
</dbReference>
<evidence type="ECO:0000259" key="3">
    <source>
        <dbReference type="Pfam" id="PF14848"/>
    </source>
</evidence>
<evidence type="ECO:0000259" key="2">
    <source>
        <dbReference type="Pfam" id="PF14734"/>
    </source>
</evidence>
<gene>
    <name evidence="4" type="ORF">H9819_00150</name>
</gene>
<reference evidence="4" key="2">
    <citation type="submission" date="2021-04" db="EMBL/GenBank/DDBJ databases">
        <authorList>
            <person name="Gilroy R."/>
        </authorList>
    </citation>
    <scope>NUCLEOTIDE SEQUENCE</scope>
    <source>
        <strain evidence="4">ChiHjej12B11-24981</strain>
    </source>
</reference>
<dbReference type="CDD" id="cd12843">
    <property type="entry name" value="Bvu_2165_C_like"/>
    <property type="match status" value="1"/>
</dbReference>
<feature type="region of interest" description="Disordered" evidence="1">
    <location>
        <begin position="238"/>
        <end position="261"/>
    </location>
</feature>
<name>A0A9D2A207_9BACE</name>
<comment type="caution">
    <text evidence="4">The sequence shown here is derived from an EMBL/GenBank/DDBJ whole genome shotgun (WGS) entry which is preliminary data.</text>
</comment>
<evidence type="ECO:0000256" key="1">
    <source>
        <dbReference type="SAM" id="MobiDB-lite"/>
    </source>
</evidence>
<dbReference type="Proteomes" id="UP000824023">
    <property type="component" value="Unassembled WGS sequence"/>
</dbReference>
<organism evidence="4 5">
    <name type="scientific">Candidatus Bacteroides merdipullorum</name>
    <dbReference type="NCBI Taxonomy" id="2838474"/>
    <lineage>
        <taxon>Bacteria</taxon>
        <taxon>Pseudomonadati</taxon>
        <taxon>Bacteroidota</taxon>
        <taxon>Bacteroidia</taxon>
        <taxon>Bacteroidales</taxon>
        <taxon>Bacteroidaceae</taxon>
        <taxon>Bacteroides</taxon>
    </lineage>
</organism>